<evidence type="ECO:0000313" key="4">
    <source>
        <dbReference type="Proteomes" id="UP000524450"/>
    </source>
</evidence>
<dbReference type="InterPro" id="IPR014507">
    <property type="entry name" value="Baseplate_assembly_J_pred"/>
</dbReference>
<dbReference type="InterPro" id="IPR058530">
    <property type="entry name" value="Baseplate_J-like_C"/>
</dbReference>
<reference evidence="3 4" key="1">
    <citation type="submission" date="2020-08" db="EMBL/GenBank/DDBJ databases">
        <title>Genomic Encyclopedia of Type Strains, Phase IV (KMG-V): Genome sequencing to study the core and pangenomes of soil and plant-associated prokaryotes.</title>
        <authorList>
            <person name="Whitman W."/>
        </authorList>
    </citation>
    <scope>NUCLEOTIDE SEQUENCE [LARGE SCALE GENOMIC DNA]</scope>
    <source>
        <strain evidence="3 4">34/80</strain>
    </source>
</reference>
<feature type="domain" description="Baseplate J-like central" evidence="1">
    <location>
        <begin position="131"/>
        <end position="202"/>
    </location>
</feature>
<accession>A0A840G103</accession>
<dbReference type="AlphaFoldDB" id="A0A840G103"/>
<feature type="domain" description="Baseplate J-like C-terminal" evidence="2">
    <location>
        <begin position="210"/>
        <end position="289"/>
    </location>
</feature>
<dbReference type="InterPro" id="IPR052726">
    <property type="entry name" value="Phage_Baseplate_Hub"/>
</dbReference>
<dbReference type="PIRSF" id="PIRSF020481">
    <property type="entry name" value="BAP"/>
    <property type="match status" value="1"/>
</dbReference>
<evidence type="ECO:0000259" key="1">
    <source>
        <dbReference type="Pfam" id="PF26078"/>
    </source>
</evidence>
<proteinExistence type="predicted"/>
<comment type="caution">
    <text evidence="3">The sequence shown here is derived from an EMBL/GenBank/DDBJ whole genome shotgun (WGS) entry which is preliminary data.</text>
</comment>
<dbReference type="InterPro" id="IPR058531">
    <property type="entry name" value="Baseplate_J_M"/>
</dbReference>
<evidence type="ECO:0000259" key="2">
    <source>
        <dbReference type="Pfam" id="PF26079"/>
    </source>
</evidence>
<protein>
    <submittedName>
        <fullName evidence="3">Phage-related baseplate assembly protein</fullName>
    </submittedName>
</protein>
<organism evidence="3 4">
    <name type="scientific">Variovorax guangxiensis</name>
    <dbReference type="NCBI Taxonomy" id="1775474"/>
    <lineage>
        <taxon>Bacteria</taxon>
        <taxon>Pseudomonadati</taxon>
        <taxon>Pseudomonadota</taxon>
        <taxon>Betaproteobacteria</taxon>
        <taxon>Burkholderiales</taxon>
        <taxon>Comamonadaceae</taxon>
        <taxon>Variovorax</taxon>
    </lineage>
</organism>
<name>A0A840G103_9BURK</name>
<evidence type="ECO:0000313" key="3">
    <source>
        <dbReference type="EMBL" id="MBB4226155.1"/>
    </source>
</evidence>
<dbReference type="EMBL" id="JACIFZ010000024">
    <property type="protein sequence ID" value="MBB4226155.1"/>
    <property type="molecule type" value="Genomic_DNA"/>
</dbReference>
<gene>
    <name evidence="3" type="ORF">GGD71_006974</name>
</gene>
<dbReference type="Pfam" id="PF26079">
    <property type="entry name" value="Baseplate_J_C"/>
    <property type="match status" value="1"/>
</dbReference>
<sequence>MDMSLLPAPAVIEALDFESILAKRVALFQDECRKVGFDYSLLLESDPAMKLLQVQAYQELEMRQRINDAAKACMLAYATKTDLDNLGANYRVSRLIVTPADPDAVPPVEAVYEDDERFRERIQLAPEGITTAGPTESYRYHALTASAEVGDVSVDSPLPGTVRITVLSTSATGVPSESLLNTVSAALNAEKIRPLCDNVPVQGPEIFETAITAKVYRYEGPAGEVALENGEAALAKWLQQIRRLGKGLPHSGIDAALHQPGVDRVEITQPPADILCTKTQWVRVTAITVLEEVIRA</sequence>
<dbReference type="Proteomes" id="UP000524450">
    <property type="component" value="Unassembled WGS sequence"/>
</dbReference>
<dbReference type="RefSeq" id="WP_184642826.1">
    <property type="nucleotide sequence ID" value="NZ_JACIFZ010000024.1"/>
</dbReference>
<dbReference type="Pfam" id="PF26078">
    <property type="entry name" value="Baseplate_J_M"/>
    <property type="match status" value="1"/>
</dbReference>
<dbReference type="PANTHER" id="PTHR35862">
    <property type="entry name" value="FELS-2 PROPHAGE PROTEIN"/>
    <property type="match status" value="1"/>
</dbReference>
<dbReference type="PANTHER" id="PTHR35862:SF1">
    <property type="entry name" value="FELS-2 PROPHAGE PROTEIN"/>
    <property type="match status" value="1"/>
</dbReference>